<feature type="compositionally biased region" description="Acidic residues" evidence="1">
    <location>
        <begin position="100"/>
        <end position="116"/>
    </location>
</feature>
<feature type="compositionally biased region" description="Basic and acidic residues" evidence="1">
    <location>
        <begin position="228"/>
        <end position="255"/>
    </location>
</feature>
<dbReference type="Proteomes" id="UP000279236">
    <property type="component" value="Unassembled WGS sequence"/>
</dbReference>
<feature type="compositionally biased region" description="Acidic residues" evidence="1">
    <location>
        <begin position="46"/>
        <end position="57"/>
    </location>
</feature>
<dbReference type="InterPro" id="IPR035445">
    <property type="entry name" value="GYF-like_dom_sf"/>
</dbReference>
<protein>
    <recommendedName>
        <fullName evidence="4">GYF domain-containing protein</fullName>
    </recommendedName>
</protein>
<proteinExistence type="predicted"/>
<feature type="compositionally biased region" description="Basic and acidic residues" evidence="1">
    <location>
        <begin position="17"/>
        <end position="27"/>
    </location>
</feature>
<dbReference type="PANTHER" id="PTHR13138">
    <property type="entry name" value="PROTEIN LIN1"/>
    <property type="match status" value="1"/>
</dbReference>
<evidence type="ECO:0000313" key="2">
    <source>
        <dbReference type="EMBL" id="RSH81001.1"/>
    </source>
</evidence>
<dbReference type="AlphaFoldDB" id="A0A427XQA5"/>
<dbReference type="STRING" id="105984.A0A427XQA5"/>
<keyword evidence="3" id="KW-1185">Reference proteome</keyword>
<dbReference type="SUPFAM" id="SSF55277">
    <property type="entry name" value="GYF domain"/>
    <property type="match status" value="1"/>
</dbReference>
<dbReference type="RefSeq" id="XP_028475720.1">
    <property type="nucleotide sequence ID" value="XM_028623746.1"/>
</dbReference>
<gene>
    <name evidence="2" type="ORF">EHS24_008433</name>
</gene>
<evidence type="ECO:0008006" key="4">
    <source>
        <dbReference type="Google" id="ProtNLM"/>
    </source>
</evidence>
<organism evidence="2 3">
    <name type="scientific">Apiotrichum porosum</name>
    <dbReference type="NCBI Taxonomy" id="105984"/>
    <lineage>
        <taxon>Eukaryota</taxon>
        <taxon>Fungi</taxon>
        <taxon>Dikarya</taxon>
        <taxon>Basidiomycota</taxon>
        <taxon>Agaricomycotina</taxon>
        <taxon>Tremellomycetes</taxon>
        <taxon>Trichosporonales</taxon>
        <taxon>Trichosporonaceae</taxon>
        <taxon>Apiotrichum</taxon>
    </lineage>
</organism>
<dbReference type="PANTHER" id="PTHR13138:SF3">
    <property type="entry name" value="CD2 ANTIGEN CYTOPLASMIC TAIL-BINDING PROTEIN 2"/>
    <property type="match status" value="1"/>
</dbReference>
<feature type="compositionally biased region" description="Acidic residues" evidence="1">
    <location>
        <begin position="149"/>
        <end position="158"/>
    </location>
</feature>
<accession>A0A427XQA5</accession>
<sequence>MPLKRAAGNSSAAPKRARFETASHSDSHSNAGPSRSPPGGNRTDTADGDDQFLDADITESSRGAKKREKRVLKDTDGYGSDSSNDDGEGVVPSRRADAAKDDDDDVDMFAEDEPADDDKGKGKAKDKKNEFMNIDEIEGQEFTRRPSADDDDSDSEVDEAAKNKGTGLDGDMGVELTPFNMKTEMEEGRFTEGGEQYVENDKDEHDKHDGWLDAVDKDAIKKARRAHRERERLEQEREAREAETSGLGSEDREHELMRSATELMERGETVLEALQRLGKEAEDKAKKESAGSKKKSWAERQKERKAQLAADSTDPAHANPFTKLSEIVSQLTAIGQLDVYSLSREAIQRMLPRQPEPERPSAPALPQDTRQFQYRFSMAYMRTLPEAQRPVERDVFGPFSSLQLVGWKSTGFFGPNCENVELRNVTGGQEGQWGSWTEVVG</sequence>
<feature type="compositionally biased region" description="Basic and acidic residues" evidence="1">
    <location>
        <begin position="183"/>
        <end position="192"/>
    </location>
</feature>
<evidence type="ECO:0000256" key="1">
    <source>
        <dbReference type="SAM" id="MobiDB-lite"/>
    </source>
</evidence>
<comment type="caution">
    <text evidence="2">The sequence shown here is derived from an EMBL/GenBank/DDBJ whole genome shotgun (WGS) entry which is preliminary data.</text>
</comment>
<feature type="region of interest" description="Disordered" evidence="1">
    <location>
        <begin position="1"/>
        <end position="255"/>
    </location>
</feature>
<reference evidence="2 3" key="1">
    <citation type="submission" date="2018-11" db="EMBL/GenBank/DDBJ databases">
        <title>Genome sequence of Apiotrichum porosum DSM 27194.</title>
        <authorList>
            <person name="Aliyu H."/>
            <person name="Gorte O."/>
            <person name="Ochsenreither K."/>
        </authorList>
    </citation>
    <scope>NUCLEOTIDE SEQUENCE [LARGE SCALE GENOMIC DNA]</scope>
    <source>
        <strain evidence="2 3">DSM 27194</strain>
    </source>
</reference>
<evidence type="ECO:0000313" key="3">
    <source>
        <dbReference type="Proteomes" id="UP000279236"/>
    </source>
</evidence>
<feature type="compositionally biased region" description="Basic and acidic residues" evidence="1">
    <location>
        <begin position="277"/>
        <end position="306"/>
    </location>
</feature>
<dbReference type="GO" id="GO:0005682">
    <property type="term" value="C:U5 snRNP"/>
    <property type="evidence" value="ECO:0007669"/>
    <property type="project" value="InterPro"/>
</dbReference>
<dbReference type="EMBL" id="RSCE01000007">
    <property type="protein sequence ID" value="RSH81001.1"/>
    <property type="molecule type" value="Genomic_DNA"/>
</dbReference>
<name>A0A427XQA5_9TREE</name>
<feature type="region of interest" description="Disordered" evidence="1">
    <location>
        <begin position="276"/>
        <end position="318"/>
    </location>
</feature>
<feature type="compositionally biased region" description="Basic and acidic residues" evidence="1">
    <location>
        <begin position="117"/>
        <end position="130"/>
    </location>
</feature>
<dbReference type="InterPro" id="IPR039905">
    <property type="entry name" value="CD2BP2/Lin1"/>
</dbReference>
<dbReference type="OrthoDB" id="331341at2759"/>
<feature type="compositionally biased region" description="Basic and acidic residues" evidence="1">
    <location>
        <begin position="199"/>
        <end position="221"/>
    </location>
</feature>
<dbReference type="GeneID" id="39592976"/>